<dbReference type="Gene3D" id="1.10.3720.10">
    <property type="entry name" value="MetI-like"/>
    <property type="match status" value="1"/>
</dbReference>
<dbReference type="InterPro" id="IPR000515">
    <property type="entry name" value="MetI-like"/>
</dbReference>
<feature type="transmembrane region" description="Helical" evidence="5">
    <location>
        <begin position="141"/>
        <end position="160"/>
    </location>
</feature>
<feature type="transmembrane region" description="Helical" evidence="5">
    <location>
        <begin position="82"/>
        <end position="105"/>
    </location>
</feature>
<dbReference type="PANTHER" id="PTHR43839:SF1">
    <property type="entry name" value="OPPC IN A BINDING PROTEIN-DEPENDENT TRANSPORT SYSTEM"/>
    <property type="match status" value="1"/>
</dbReference>
<dbReference type="KEGG" id="minf:MESINF_0121"/>
<feature type="transmembrane region" description="Helical" evidence="5">
    <location>
        <begin position="21"/>
        <end position="38"/>
    </location>
</feature>
<evidence type="ECO:0000256" key="1">
    <source>
        <dbReference type="ARBA" id="ARBA00004141"/>
    </source>
</evidence>
<dbReference type="EMBL" id="LS974202">
    <property type="protein sequence ID" value="SSC11570.1"/>
    <property type="molecule type" value="Genomic_DNA"/>
</dbReference>
<keyword evidence="5" id="KW-0813">Transport</keyword>
<sequence length="285" mass="31548">MKKYRKFLKDIWKAPEGKISIFILVFFIFLAVTADWISPYDPYDITQRGFPLEAPSREYPLGTDGFGVDILSQIIHGSRVSLTIGFVTGIGIAFMGGFIGVMAGTYGGLTDLFSMRAVDFIMVLPGLPIMILLMTTLGSSFWVMVMIFVLFGWASVARVTRAIVLSERKRGYVEAARCAGAKKSHILFRHLLPATYSILFVTAAFAAGGSILAEAGLAFLGFGDPRLVSWGKMLNYARTYNAMVLGAWWWIIFPGIAVFLSSFSIMMLGVALEKTFNPRLRERDS</sequence>
<keyword evidence="4 5" id="KW-0472">Membrane</keyword>
<evidence type="ECO:0000256" key="2">
    <source>
        <dbReference type="ARBA" id="ARBA00022692"/>
    </source>
</evidence>
<evidence type="ECO:0000313" key="7">
    <source>
        <dbReference type="EMBL" id="SSC11570.1"/>
    </source>
</evidence>
<dbReference type="GO" id="GO:0005886">
    <property type="term" value="C:plasma membrane"/>
    <property type="evidence" value="ECO:0007669"/>
    <property type="project" value="UniProtKB-SubCell"/>
</dbReference>
<keyword evidence="3 5" id="KW-1133">Transmembrane helix</keyword>
<dbReference type="AlphaFoldDB" id="A0A7Z7LCK3"/>
<dbReference type="Proteomes" id="UP000250796">
    <property type="component" value="Chromosome MESINF"/>
</dbReference>
<dbReference type="Pfam" id="PF12911">
    <property type="entry name" value="OppC_N"/>
    <property type="match status" value="1"/>
</dbReference>
<feature type="transmembrane region" description="Helical" evidence="5">
    <location>
        <begin position="247"/>
        <end position="272"/>
    </location>
</feature>
<reference evidence="7 8" key="1">
    <citation type="submission" date="2017-01" db="EMBL/GenBank/DDBJ databases">
        <authorList>
            <person name="Erauso G."/>
        </authorList>
    </citation>
    <scope>NUCLEOTIDE SEQUENCE [LARGE SCALE GENOMIC DNA]</scope>
    <source>
        <strain evidence="7">MESINF1</strain>
    </source>
</reference>
<dbReference type="InterPro" id="IPR035906">
    <property type="entry name" value="MetI-like_sf"/>
</dbReference>
<evidence type="ECO:0000256" key="4">
    <source>
        <dbReference type="ARBA" id="ARBA00023136"/>
    </source>
</evidence>
<dbReference type="InterPro" id="IPR025966">
    <property type="entry name" value="OppC_N"/>
</dbReference>
<dbReference type="PROSITE" id="PS50928">
    <property type="entry name" value="ABC_TM1"/>
    <property type="match status" value="1"/>
</dbReference>
<feature type="transmembrane region" description="Helical" evidence="5">
    <location>
        <begin position="117"/>
        <end position="135"/>
    </location>
</feature>
<protein>
    <submittedName>
        <fullName evidence="7">Binding-protein-dependent transport systems inner membrane component</fullName>
    </submittedName>
</protein>
<proteinExistence type="inferred from homology"/>
<dbReference type="SUPFAM" id="SSF161098">
    <property type="entry name" value="MetI-like"/>
    <property type="match status" value="1"/>
</dbReference>
<gene>
    <name evidence="7" type="ORF">MESINF_0121</name>
</gene>
<accession>A0A7Z7LCK3</accession>
<comment type="similarity">
    <text evidence="5">Belongs to the binding-protein-dependent transport system permease family.</text>
</comment>
<dbReference type="CDD" id="cd06261">
    <property type="entry name" value="TM_PBP2"/>
    <property type="match status" value="1"/>
</dbReference>
<name>A0A7Z7LCK3_9BACT</name>
<keyword evidence="2 5" id="KW-0812">Transmembrane</keyword>
<keyword evidence="8" id="KW-1185">Reference proteome</keyword>
<feature type="domain" description="ABC transmembrane type-1" evidence="6">
    <location>
        <begin position="78"/>
        <end position="269"/>
    </location>
</feature>
<dbReference type="RefSeq" id="WP_169698028.1">
    <property type="nucleotide sequence ID" value="NZ_LS974202.1"/>
</dbReference>
<evidence type="ECO:0000256" key="3">
    <source>
        <dbReference type="ARBA" id="ARBA00022989"/>
    </source>
</evidence>
<evidence type="ECO:0000259" key="6">
    <source>
        <dbReference type="PROSITE" id="PS50928"/>
    </source>
</evidence>
<comment type="subcellular location">
    <subcellularLocation>
        <location evidence="5">Cell membrane</location>
        <topology evidence="5">Multi-pass membrane protein</topology>
    </subcellularLocation>
    <subcellularLocation>
        <location evidence="1">Membrane</location>
        <topology evidence="1">Multi-pass membrane protein</topology>
    </subcellularLocation>
</comment>
<evidence type="ECO:0000256" key="5">
    <source>
        <dbReference type="RuleBase" id="RU363032"/>
    </source>
</evidence>
<dbReference type="GO" id="GO:0055085">
    <property type="term" value="P:transmembrane transport"/>
    <property type="evidence" value="ECO:0007669"/>
    <property type="project" value="InterPro"/>
</dbReference>
<organism evidence="7 8">
    <name type="scientific">Mesotoga infera</name>
    <dbReference type="NCBI Taxonomy" id="1236046"/>
    <lineage>
        <taxon>Bacteria</taxon>
        <taxon>Thermotogati</taxon>
        <taxon>Thermotogota</taxon>
        <taxon>Thermotogae</taxon>
        <taxon>Kosmotogales</taxon>
        <taxon>Kosmotogaceae</taxon>
        <taxon>Mesotoga</taxon>
    </lineage>
</organism>
<dbReference type="PANTHER" id="PTHR43839">
    <property type="entry name" value="OPPC IN A BINDING PROTEIN-DEPENDENT TRANSPORT SYSTEM"/>
    <property type="match status" value="1"/>
</dbReference>
<dbReference type="Pfam" id="PF00528">
    <property type="entry name" value="BPD_transp_1"/>
    <property type="match status" value="1"/>
</dbReference>
<evidence type="ECO:0000313" key="8">
    <source>
        <dbReference type="Proteomes" id="UP000250796"/>
    </source>
</evidence>